<evidence type="ECO:0000313" key="14">
    <source>
        <dbReference type="RefSeq" id="XP_015266913.1"/>
    </source>
</evidence>
<keyword evidence="4" id="KW-0645">Protease</keyword>
<dbReference type="PANTHER" id="PTHR11532:SF92">
    <property type="entry name" value="CARBOXYPEPTIDASE E"/>
    <property type="match status" value="1"/>
</dbReference>
<protein>
    <submittedName>
        <fullName evidence="14">Carboxypeptidase E</fullName>
    </submittedName>
</protein>
<evidence type="ECO:0000259" key="12">
    <source>
        <dbReference type="PROSITE" id="PS52035"/>
    </source>
</evidence>
<evidence type="ECO:0000256" key="5">
    <source>
        <dbReference type="ARBA" id="ARBA00022723"/>
    </source>
</evidence>
<evidence type="ECO:0000256" key="4">
    <source>
        <dbReference type="ARBA" id="ARBA00022670"/>
    </source>
</evidence>
<dbReference type="InterPro" id="IPR000834">
    <property type="entry name" value="Peptidase_M14"/>
</dbReference>
<dbReference type="PRINTS" id="PR00765">
    <property type="entry name" value="CRBOXYPTASEA"/>
</dbReference>
<evidence type="ECO:0000256" key="8">
    <source>
        <dbReference type="ARBA" id="ARBA00023049"/>
    </source>
</evidence>
<dbReference type="Pfam" id="PF00246">
    <property type="entry name" value="Peptidase_M14"/>
    <property type="match status" value="2"/>
</dbReference>
<dbReference type="InterPro" id="IPR008969">
    <property type="entry name" value="CarboxyPept-like_regulatory"/>
</dbReference>
<evidence type="ECO:0000256" key="11">
    <source>
        <dbReference type="SAM" id="SignalP"/>
    </source>
</evidence>
<keyword evidence="9" id="KW-0325">Glycoprotein</keyword>
<dbReference type="PANTHER" id="PTHR11532">
    <property type="entry name" value="PROTEASE M14 CARBOXYPEPTIDASE"/>
    <property type="match status" value="1"/>
</dbReference>
<keyword evidence="5" id="KW-0479">Metal-binding</keyword>
<feature type="signal peptide" evidence="11">
    <location>
        <begin position="1"/>
        <end position="28"/>
    </location>
</feature>
<evidence type="ECO:0000313" key="13">
    <source>
        <dbReference type="Proteomes" id="UP000694871"/>
    </source>
</evidence>
<dbReference type="PROSITE" id="PS00132">
    <property type="entry name" value="CARBOXYPEPT_ZN_1"/>
    <property type="match status" value="1"/>
</dbReference>
<gene>
    <name evidence="14" type="primary">CPE</name>
</gene>
<feature type="active site" description="Proton donor/acceptor" evidence="10">
    <location>
        <position position="294"/>
    </location>
</feature>
<evidence type="ECO:0000256" key="3">
    <source>
        <dbReference type="ARBA" id="ARBA00022645"/>
    </source>
</evidence>
<comment type="cofactor">
    <cofactor evidence="1">
        <name>Zn(2+)</name>
        <dbReference type="ChEBI" id="CHEBI:29105"/>
    </cofactor>
</comment>
<evidence type="ECO:0000256" key="7">
    <source>
        <dbReference type="ARBA" id="ARBA00022833"/>
    </source>
</evidence>
<evidence type="ECO:0000256" key="9">
    <source>
        <dbReference type="ARBA" id="ARBA00023180"/>
    </source>
</evidence>
<keyword evidence="7" id="KW-0862">Zinc</keyword>
<dbReference type="PROSITE" id="PS00133">
    <property type="entry name" value="CARBOXYPEPT_ZN_2"/>
    <property type="match status" value="1"/>
</dbReference>
<evidence type="ECO:0000256" key="10">
    <source>
        <dbReference type="PROSITE-ProRule" id="PRU01379"/>
    </source>
</evidence>
<dbReference type="InterPro" id="IPR050753">
    <property type="entry name" value="Peptidase_M14_domain"/>
</dbReference>
<dbReference type="GeneID" id="107110627"/>
<dbReference type="PROSITE" id="PS52035">
    <property type="entry name" value="PEPTIDASE_M14"/>
    <property type="match status" value="1"/>
</dbReference>
<feature type="chain" id="PRO_5045824803" evidence="11">
    <location>
        <begin position="29"/>
        <end position="428"/>
    </location>
</feature>
<accession>A0ABM1JZM6</accession>
<keyword evidence="11" id="KW-0732">Signal</keyword>
<comment type="similarity">
    <text evidence="2 10">Belongs to the peptidase M14 family.</text>
</comment>
<keyword evidence="3 14" id="KW-0121">Carboxypeptidase</keyword>
<evidence type="ECO:0000256" key="2">
    <source>
        <dbReference type="ARBA" id="ARBA00005988"/>
    </source>
</evidence>
<evidence type="ECO:0000256" key="6">
    <source>
        <dbReference type="ARBA" id="ARBA00022801"/>
    </source>
</evidence>
<keyword evidence="6" id="KW-0378">Hydrolase</keyword>
<dbReference type="CDD" id="cd11308">
    <property type="entry name" value="Peptidase_M14NE-CP-C_like"/>
    <property type="match status" value="1"/>
</dbReference>
<dbReference type="SUPFAM" id="SSF49464">
    <property type="entry name" value="Carboxypeptidase regulatory domain-like"/>
    <property type="match status" value="1"/>
</dbReference>
<feature type="domain" description="Peptidase M14" evidence="12">
    <location>
        <begin position="56"/>
        <end position="324"/>
    </location>
</feature>
<dbReference type="Pfam" id="PF13620">
    <property type="entry name" value="CarboxypepD_reg"/>
    <property type="match status" value="1"/>
</dbReference>
<dbReference type="Gene3D" id="3.40.630.10">
    <property type="entry name" value="Zn peptidases"/>
    <property type="match status" value="1"/>
</dbReference>
<keyword evidence="13" id="KW-1185">Reference proteome</keyword>
<organism evidence="13 14">
    <name type="scientific">Gekko japonicus</name>
    <name type="common">Schlegel's Japanese gecko</name>
    <dbReference type="NCBI Taxonomy" id="146911"/>
    <lineage>
        <taxon>Eukaryota</taxon>
        <taxon>Metazoa</taxon>
        <taxon>Chordata</taxon>
        <taxon>Craniata</taxon>
        <taxon>Vertebrata</taxon>
        <taxon>Euteleostomi</taxon>
        <taxon>Lepidosauria</taxon>
        <taxon>Squamata</taxon>
        <taxon>Bifurcata</taxon>
        <taxon>Gekkota</taxon>
        <taxon>Gekkonidae</taxon>
        <taxon>Gekkoninae</taxon>
        <taxon>Gekko</taxon>
    </lineage>
</organism>
<keyword evidence="8" id="KW-0482">Metalloprotease</keyword>
<evidence type="ECO:0000256" key="1">
    <source>
        <dbReference type="ARBA" id="ARBA00001947"/>
    </source>
</evidence>
<dbReference type="InterPro" id="IPR057247">
    <property type="entry name" value="CARBOXYPEPT_ZN_2"/>
</dbReference>
<dbReference type="GO" id="GO:0004180">
    <property type="term" value="F:carboxypeptidase activity"/>
    <property type="evidence" value="ECO:0007669"/>
    <property type="project" value="UniProtKB-KW"/>
</dbReference>
<dbReference type="Proteomes" id="UP000694871">
    <property type="component" value="Unplaced"/>
</dbReference>
<name>A0ABM1JZM6_GEKJA</name>
<dbReference type="SMART" id="SM00631">
    <property type="entry name" value="Zn_pept"/>
    <property type="match status" value="1"/>
</dbReference>
<sequence length="428" mass="47893">MAGRGRGCWALLALCGVLAAFCLQGSGADKPEATAAGGGGANRRRRLSQEDGISFEYHRYPELREALVAVWLQCPSISRIYTVGRSSEGRELLVIEISDNPGEHEPGEPEFKYVGNMHGNEAVGRELLIFLAQYLCNEYQKGNETIINLIHSTRIHIMPSLNPDGFEKAASQPGELKDWFVGRNNAQGIDLNRNFPDLDRIVYVHEKEGGPNNHLLKNLKKAVDQNSKLAPETKGVIHWIMDIPFVLSANLHGGDVVANYPYDETCLSLLKCLIVAGMQDFNYLSSNCFEITVELSCEKFPPEETLKSYWENNKNALISYIEQIHRGIKGFVRDLQGNPIANATVSVEGINHDITSAKDGDYWRLLVPGNYKVTVSAPGYLAITKKVAVPFSPAIRVDFDLESLSERKEEEKEELMEWWKMMSETLNF</sequence>
<dbReference type="InterPro" id="IPR057246">
    <property type="entry name" value="CARBOXYPEPT_ZN_1"/>
</dbReference>
<dbReference type="SUPFAM" id="SSF53187">
    <property type="entry name" value="Zn-dependent exopeptidases"/>
    <property type="match status" value="1"/>
</dbReference>
<dbReference type="RefSeq" id="XP_015266913.1">
    <property type="nucleotide sequence ID" value="XM_015411427.1"/>
</dbReference>
<proteinExistence type="inferred from homology"/>
<dbReference type="Gene3D" id="2.60.40.1120">
    <property type="entry name" value="Carboxypeptidase-like, regulatory domain"/>
    <property type="match status" value="1"/>
</dbReference>
<reference evidence="14" key="1">
    <citation type="submission" date="2025-08" db="UniProtKB">
        <authorList>
            <consortium name="RefSeq"/>
        </authorList>
    </citation>
    <scope>IDENTIFICATION</scope>
</reference>